<proteinExistence type="predicted"/>
<name>A0A8X7B9W4_TRICX</name>
<dbReference type="AlphaFoldDB" id="A0A8X7B9W4"/>
<evidence type="ECO:0000313" key="2">
    <source>
        <dbReference type="Proteomes" id="UP000887159"/>
    </source>
</evidence>
<comment type="caution">
    <text evidence="1">The sequence shown here is derived from an EMBL/GenBank/DDBJ whole genome shotgun (WGS) entry which is preliminary data.</text>
</comment>
<keyword evidence="2" id="KW-1185">Reference proteome</keyword>
<accession>A0A8X7B9W4</accession>
<evidence type="ECO:0000313" key="1">
    <source>
        <dbReference type="EMBL" id="GFY24570.1"/>
    </source>
</evidence>
<dbReference type="Proteomes" id="UP000887159">
    <property type="component" value="Unassembled WGS sequence"/>
</dbReference>
<organism evidence="1 2">
    <name type="scientific">Trichonephila clavipes</name>
    <name type="common">Golden silk orbweaver</name>
    <name type="synonym">Nephila clavipes</name>
    <dbReference type="NCBI Taxonomy" id="2585209"/>
    <lineage>
        <taxon>Eukaryota</taxon>
        <taxon>Metazoa</taxon>
        <taxon>Ecdysozoa</taxon>
        <taxon>Arthropoda</taxon>
        <taxon>Chelicerata</taxon>
        <taxon>Arachnida</taxon>
        <taxon>Araneae</taxon>
        <taxon>Araneomorphae</taxon>
        <taxon>Entelegynae</taxon>
        <taxon>Araneoidea</taxon>
        <taxon>Nephilidae</taxon>
        <taxon>Trichonephila</taxon>
    </lineage>
</organism>
<reference evidence="1" key="1">
    <citation type="submission" date="2020-08" db="EMBL/GenBank/DDBJ databases">
        <title>Multicomponent nature underlies the extraordinary mechanical properties of spider dragline silk.</title>
        <authorList>
            <person name="Kono N."/>
            <person name="Nakamura H."/>
            <person name="Mori M."/>
            <person name="Yoshida Y."/>
            <person name="Ohtoshi R."/>
            <person name="Malay A.D."/>
            <person name="Moran D.A.P."/>
            <person name="Tomita M."/>
            <person name="Numata K."/>
            <person name="Arakawa K."/>
        </authorList>
    </citation>
    <scope>NUCLEOTIDE SEQUENCE</scope>
</reference>
<protein>
    <submittedName>
        <fullName evidence="1">Uncharacterized protein</fullName>
    </submittedName>
</protein>
<dbReference type="EMBL" id="BMAU01021369">
    <property type="protein sequence ID" value="GFY24570.1"/>
    <property type="molecule type" value="Genomic_DNA"/>
</dbReference>
<sequence length="96" mass="11150">MPGENFWRRLGPTQDCRAIEEEECFCNFCVGVQHATRRYGLWKPSYATACAVEDPPRGARASSQVNWADLENCVEFLWKDMPDNKIIDYGLFEEIR</sequence>
<gene>
    <name evidence="1" type="ORF">TNCV_1016161</name>
</gene>